<dbReference type="Proteomes" id="UP001465976">
    <property type="component" value="Unassembled WGS sequence"/>
</dbReference>
<sequence>MNRRTRSQTANQLQRTRSQTEAHHAARGQKATSKTVAQRQQPAQAQPAATAIDPPAEKKNKKKRKEAPASILAILQKAKAAKGTGVRIFNNRIDTYKETARWNCRAIGPFVSHIGVFYAGLDEKLELDDDDIAHVPDDDEERAECLKHFDAYSRAIGEEQLFDDLERLLEANMIDDLATLSNTCFNDARTQDTRDLRVPALDYFLAFMGWDSFTPAIAGNAPKDEARGLKHLQIARMMIPAEHVEEFDKDPQAFLNKVENGEVEYTEQQLGLYLYENGVYDKDDVSKGLCKASYIVQVWKHLFLSPAAAAVHGKKRKPGDKLGNSGKAGDHGMTKVTKESIGYAIIQGYRAISHSKDWRIGQNAVDGLALWNVFMAACENQYFERELLRWWNNEGLNGSLLKKTRQKGPTKQLEIQPNSTLGMLLQQGKVMDVQASAAALVAQVAARCLMEAGHDNVVPAGQARVIAEDMEHDRREGTNPVGLDSGAIKDLFADTQPIAGSSSSKAPSPANDATQPAEDSCTEEDEEWENLVKAKGKAAARSKSYRRSTATQIINSDEEEVVVRPRRR</sequence>
<dbReference type="Pfam" id="PF20414">
    <property type="entry name" value="DUF6698"/>
    <property type="match status" value="1"/>
</dbReference>
<feature type="region of interest" description="Disordered" evidence="1">
    <location>
        <begin position="1"/>
        <end position="68"/>
    </location>
</feature>
<feature type="compositionally biased region" description="Low complexity" evidence="1">
    <location>
        <begin position="497"/>
        <end position="510"/>
    </location>
</feature>
<evidence type="ECO:0000313" key="2">
    <source>
        <dbReference type="EMBL" id="KAL0566508.1"/>
    </source>
</evidence>
<feature type="compositionally biased region" description="Acidic residues" evidence="1">
    <location>
        <begin position="520"/>
        <end position="529"/>
    </location>
</feature>
<name>A0ABR3EUC3_9AGAR</name>
<organism evidence="2 3">
    <name type="scientific">Marasmius crinis-equi</name>
    <dbReference type="NCBI Taxonomy" id="585013"/>
    <lineage>
        <taxon>Eukaryota</taxon>
        <taxon>Fungi</taxon>
        <taxon>Dikarya</taxon>
        <taxon>Basidiomycota</taxon>
        <taxon>Agaricomycotina</taxon>
        <taxon>Agaricomycetes</taxon>
        <taxon>Agaricomycetidae</taxon>
        <taxon>Agaricales</taxon>
        <taxon>Marasmiineae</taxon>
        <taxon>Marasmiaceae</taxon>
        <taxon>Marasmius</taxon>
    </lineage>
</organism>
<evidence type="ECO:0000256" key="1">
    <source>
        <dbReference type="SAM" id="MobiDB-lite"/>
    </source>
</evidence>
<protein>
    <submittedName>
        <fullName evidence="2">Uncharacterized protein</fullName>
    </submittedName>
</protein>
<accession>A0ABR3EUC3</accession>
<keyword evidence="3" id="KW-1185">Reference proteome</keyword>
<feature type="compositionally biased region" description="Low complexity" evidence="1">
    <location>
        <begin position="37"/>
        <end position="54"/>
    </location>
</feature>
<dbReference type="InterPro" id="IPR046521">
    <property type="entry name" value="DUF6698"/>
</dbReference>
<feature type="compositionally biased region" description="Polar residues" evidence="1">
    <location>
        <begin position="7"/>
        <end position="17"/>
    </location>
</feature>
<evidence type="ECO:0000313" key="3">
    <source>
        <dbReference type="Proteomes" id="UP001465976"/>
    </source>
</evidence>
<comment type="caution">
    <text evidence="2">The sequence shown here is derived from an EMBL/GenBank/DDBJ whole genome shotgun (WGS) entry which is preliminary data.</text>
</comment>
<reference evidence="2 3" key="1">
    <citation type="submission" date="2024-02" db="EMBL/GenBank/DDBJ databases">
        <title>A draft genome for the cacao thread blight pathogen Marasmius crinis-equi.</title>
        <authorList>
            <person name="Cohen S.P."/>
            <person name="Baruah I.K."/>
            <person name="Amoako-Attah I."/>
            <person name="Bukari Y."/>
            <person name="Meinhardt L.W."/>
            <person name="Bailey B.A."/>
        </authorList>
    </citation>
    <scope>NUCLEOTIDE SEQUENCE [LARGE SCALE GENOMIC DNA]</scope>
    <source>
        <strain evidence="2 3">GH-76</strain>
    </source>
</reference>
<dbReference type="EMBL" id="JBAHYK010001875">
    <property type="protein sequence ID" value="KAL0566508.1"/>
    <property type="molecule type" value="Genomic_DNA"/>
</dbReference>
<proteinExistence type="predicted"/>
<gene>
    <name evidence="2" type="ORF">V5O48_015501</name>
</gene>
<feature type="region of interest" description="Disordered" evidence="1">
    <location>
        <begin position="497"/>
        <end position="568"/>
    </location>
</feature>
<feature type="compositionally biased region" description="Basic residues" evidence="1">
    <location>
        <begin position="534"/>
        <end position="546"/>
    </location>
</feature>